<dbReference type="InterPro" id="IPR046341">
    <property type="entry name" value="SET_dom_sf"/>
</dbReference>
<gene>
    <name evidence="1" type="ORF">QSP1433_LOCUS11546</name>
</gene>
<dbReference type="CDD" id="cd10527">
    <property type="entry name" value="SET_LSMT"/>
    <property type="match status" value="1"/>
</dbReference>
<proteinExistence type="predicted"/>
<evidence type="ECO:0008006" key="2">
    <source>
        <dbReference type="Google" id="ProtNLM"/>
    </source>
</evidence>
<dbReference type="GO" id="GO:0016279">
    <property type="term" value="F:protein-lysine N-methyltransferase activity"/>
    <property type="evidence" value="ECO:0007669"/>
    <property type="project" value="TreeGrafter"/>
</dbReference>
<dbReference type="EMBL" id="HBHK01018202">
    <property type="protein sequence ID" value="CAD9692973.1"/>
    <property type="molecule type" value="Transcribed_RNA"/>
</dbReference>
<name>A0A7S2S8S2_9STRA</name>
<dbReference type="SUPFAM" id="SSF82199">
    <property type="entry name" value="SET domain"/>
    <property type="match status" value="1"/>
</dbReference>
<dbReference type="Gene3D" id="3.90.1410.10">
    <property type="entry name" value="set domain protein methyltransferase, domain 1"/>
    <property type="match status" value="1"/>
</dbReference>
<accession>A0A7S2S8S2</accession>
<dbReference type="PANTHER" id="PTHR13271">
    <property type="entry name" value="UNCHARACTERIZED PUTATIVE METHYLTRANSFERASE"/>
    <property type="match status" value="1"/>
</dbReference>
<dbReference type="PANTHER" id="PTHR13271:SF153">
    <property type="entry name" value="SET DOMAIN-CONTAINING PROTEIN"/>
    <property type="match status" value="1"/>
</dbReference>
<dbReference type="AlphaFoldDB" id="A0A7S2S8S2"/>
<organism evidence="1">
    <name type="scientific">Mucochytrium quahogii</name>
    <dbReference type="NCBI Taxonomy" id="96639"/>
    <lineage>
        <taxon>Eukaryota</taxon>
        <taxon>Sar</taxon>
        <taxon>Stramenopiles</taxon>
        <taxon>Bigyra</taxon>
        <taxon>Labyrinthulomycetes</taxon>
        <taxon>Thraustochytrida</taxon>
        <taxon>Thraustochytriidae</taxon>
        <taxon>Mucochytrium</taxon>
    </lineage>
</organism>
<reference evidence="1" key="1">
    <citation type="submission" date="2021-01" db="EMBL/GenBank/DDBJ databases">
        <authorList>
            <person name="Corre E."/>
            <person name="Pelletier E."/>
            <person name="Niang G."/>
            <person name="Scheremetjew M."/>
            <person name="Finn R."/>
            <person name="Kale V."/>
            <person name="Holt S."/>
            <person name="Cochrane G."/>
            <person name="Meng A."/>
            <person name="Brown T."/>
            <person name="Cohen L."/>
        </authorList>
    </citation>
    <scope>NUCLEOTIDE SEQUENCE</scope>
    <source>
        <strain evidence="1">NY070348D</strain>
    </source>
</reference>
<dbReference type="InterPro" id="IPR050600">
    <property type="entry name" value="SETD3_SETD6_MTase"/>
</dbReference>
<protein>
    <recommendedName>
        <fullName evidence="2">SET domain-containing protein</fullName>
    </recommendedName>
</protein>
<evidence type="ECO:0000313" key="1">
    <source>
        <dbReference type="EMBL" id="CAD9692973.1"/>
    </source>
</evidence>
<sequence length="419" mass="48885">MCTFDDGSGGMFMSWLANNGCVLEGIELQGRSVLVCKAVKRFETLIAIPKEVVIRHRTACEDDDIGEMFRDKMDCPPFSNPARVLTVFLFYLKLQGRDTKWYWYIQNLPTYETFDDFVDNWEDDDLDCLDPTLKLLCQGVKADINRTYQQTLAVIDEYIPRATTRCRDKLLEVRKCLSFENYRFAYLCVESRAFLDRFPGGEMRPLLIPFADMLDHDPSFPSALGDNHQSCVGGQEFEDGAFIMRADRDIRRGGTVYNNYGRRTNRELLITYGFILRNNIWEYVTIHPPWANFINSTPREFRSPLERQKYDVLYHQDTRDYKLFGTKIPDQKLLWLFDIWTCTSQASLSQLINTRVNNLSISVRAASCMLREIEHTMQRMARRPARVNMKPSRVALVNNFHETRLGILQAHVSFLKKYV</sequence>